<dbReference type="InterPro" id="IPR029063">
    <property type="entry name" value="SAM-dependent_MTases_sf"/>
</dbReference>
<evidence type="ECO:0000313" key="2">
    <source>
        <dbReference type="EMBL" id="PWR25103.1"/>
    </source>
</evidence>
<dbReference type="Gene3D" id="3.40.50.150">
    <property type="entry name" value="Vaccinia Virus protein VP39"/>
    <property type="match status" value="1"/>
</dbReference>
<gene>
    <name evidence="2" type="ORF">DKG74_04880</name>
</gene>
<comment type="caution">
    <text evidence="2">The sequence shown here is derived from an EMBL/GenBank/DDBJ whole genome shotgun (WGS) entry which is preliminary data.</text>
</comment>
<sequence>MRLDVTEFRAFYDSPLGAVTRRLMRRRLKELWPDVRGKSVLGLGYATPYLRPFRGEAERVIALMCGAQGVTRWPRRGPAAVALSEETALPLADDSIDRILLVHELELATDLRPLLREIWRVLAPEGRVIAVVPNRRGIWARLDMTPFGAGRPFSLPQIEQTLRGAMFEPLRSHPALYLPPTKRRFLIRTAPFWEKMGSRWWPSFSGLLLVEATKSLYALTPPGERVTARAKAKAMIPSLERRVGLAPGELEHGLFAEEIGETPCAADRP</sequence>
<proteinExistence type="predicted"/>
<keyword evidence="2" id="KW-0808">Transferase</keyword>
<dbReference type="GO" id="GO:0008757">
    <property type="term" value="F:S-adenosylmethionine-dependent methyltransferase activity"/>
    <property type="evidence" value="ECO:0007669"/>
    <property type="project" value="InterPro"/>
</dbReference>
<dbReference type="AlphaFoldDB" id="A0A317EI45"/>
<dbReference type="Proteomes" id="UP000245461">
    <property type="component" value="Unassembled WGS sequence"/>
</dbReference>
<feature type="domain" description="Methyltransferase type 11" evidence="1">
    <location>
        <begin position="44"/>
        <end position="129"/>
    </location>
</feature>
<evidence type="ECO:0000313" key="3">
    <source>
        <dbReference type="Proteomes" id="UP000245461"/>
    </source>
</evidence>
<keyword evidence="3" id="KW-1185">Reference proteome</keyword>
<dbReference type="EMBL" id="QGLE01000002">
    <property type="protein sequence ID" value="PWR25103.1"/>
    <property type="molecule type" value="Genomic_DNA"/>
</dbReference>
<accession>A0A317EI45</accession>
<keyword evidence="2" id="KW-0489">Methyltransferase</keyword>
<reference evidence="2 3" key="1">
    <citation type="submission" date="2018-05" db="EMBL/GenBank/DDBJ databases">
        <title>Zavarzinia sp. HR-AS.</title>
        <authorList>
            <person name="Lee Y."/>
            <person name="Jeon C.O."/>
        </authorList>
    </citation>
    <scope>NUCLEOTIDE SEQUENCE [LARGE SCALE GENOMIC DNA]</scope>
    <source>
        <strain evidence="2 3">HR-AS</strain>
    </source>
</reference>
<evidence type="ECO:0000259" key="1">
    <source>
        <dbReference type="Pfam" id="PF08241"/>
    </source>
</evidence>
<dbReference type="SUPFAM" id="SSF53335">
    <property type="entry name" value="S-adenosyl-L-methionine-dependent methyltransferases"/>
    <property type="match status" value="1"/>
</dbReference>
<dbReference type="InterPro" id="IPR013216">
    <property type="entry name" value="Methyltransf_11"/>
</dbReference>
<dbReference type="GO" id="GO:0032259">
    <property type="term" value="P:methylation"/>
    <property type="evidence" value="ECO:0007669"/>
    <property type="project" value="UniProtKB-KW"/>
</dbReference>
<name>A0A317EI45_9PROT</name>
<dbReference type="Pfam" id="PF08241">
    <property type="entry name" value="Methyltransf_11"/>
    <property type="match status" value="1"/>
</dbReference>
<organism evidence="2 3">
    <name type="scientific">Zavarzinia aquatilis</name>
    <dbReference type="NCBI Taxonomy" id="2211142"/>
    <lineage>
        <taxon>Bacteria</taxon>
        <taxon>Pseudomonadati</taxon>
        <taxon>Pseudomonadota</taxon>
        <taxon>Alphaproteobacteria</taxon>
        <taxon>Rhodospirillales</taxon>
        <taxon>Zavarziniaceae</taxon>
        <taxon>Zavarzinia</taxon>
    </lineage>
</organism>
<dbReference type="OrthoDB" id="9800231at2"/>
<protein>
    <submittedName>
        <fullName evidence="2">Methyltransferase type 11</fullName>
    </submittedName>
</protein>